<evidence type="ECO:0000313" key="2">
    <source>
        <dbReference type="Proteomes" id="UP000517916"/>
    </source>
</evidence>
<reference evidence="1 2" key="1">
    <citation type="submission" date="2020-08" db="EMBL/GenBank/DDBJ databases">
        <title>Genomic Encyclopedia of Archaeal and Bacterial Type Strains, Phase II (KMG-II): from individual species to whole genera.</title>
        <authorList>
            <person name="Goeker M."/>
        </authorList>
    </citation>
    <scope>NUCLEOTIDE SEQUENCE [LARGE SCALE GENOMIC DNA]</scope>
    <source>
        <strain evidence="1 2">DSM 43850</strain>
    </source>
</reference>
<dbReference type="Proteomes" id="UP000517916">
    <property type="component" value="Unassembled WGS sequence"/>
</dbReference>
<keyword evidence="2" id="KW-1185">Reference proteome</keyword>
<sequence>MSPVERLDQGSRRVDATVTEEQAQLTLTMRELGKLTAEHVRTFDRPVPVTSNGVPVAWLVPLTPAERLRAELIASGRLRPRRRPGLAELKSLAPAAEEEPLSEVLLRMRQQEHS</sequence>
<protein>
    <submittedName>
        <fullName evidence="1">Antitoxin (DNA-binding transcriptional repressor) of toxin-antitoxin stability system</fullName>
    </submittedName>
</protein>
<name>A0ABR6BPV2_9PSEU</name>
<organism evidence="1 2">
    <name type="scientific">Kutzneria viridogrisea</name>
    <dbReference type="NCBI Taxonomy" id="47990"/>
    <lineage>
        <taxon>Bacteria</taxon>
        <taxon>Bacillati</taxon>
        <taxon>Actinomycetota</taxon>
        <taxon>Actinomycetes</taxon>
        <taxon>Pseudonocardiales</taxon>
        <taxon>Pseudonocardiaceae</taxon>
        <taxon>Kutzneria</taxon>
    </lineage>
</organism>
<dbReference type="EMBL" id="JACJID010000004">
    <property type="protein sequence ID" value="MBA8928943.1"/>
    <property type="molecule type" value="Genomic_DNA"/>
</dbReference>
<dbReference type="RefSeq" id="WP_158510740.1">
    <property type="nucleotide sequence ID" value="NZ_BAAABQ010000016.1"/>
</dbReference>
<proteinExistence type="predicted"/>
<gene>
    <name evidence="1" type="ORF">BC739_006160</name>
</gene>
<comment type="caution">
    <text evidence="1">The sequence shown here is derived from an EMBL/GenBank/DDBJ whole genome shotgun (WGS) entry which is preliminary data.</text>
</comment>
<accession>A0ABR6BPV2</accession>
<evidence type="ECO:0000313" key="1">
    <source>
        <dbReference type="EMBL" id="MBA8928943.1"/>
    </source>
</evidence>